<keyword evidence="1" id="KW-0472">Membrane</keyword>
<comment type="caution">
    <text evidence="2">The sequence shown here is derived from an EMBL/GenBank/DDBJ whole genome shotgun (WGS) entry which is preliminary data.</text>
</comment>
<proteinExistence type="predicted"/>
<gene>
    <name evidence="2" type="ORF">GHC57_04455</name>
</gene>
<evidence type="ECO:0000313" key="2">
    <source>
        <dbReference type="EMBL" id="MQX35766.1"/>
    </source>
</evidence>
<dbReference type="AlphaFoldDB" id="A0A7X2D2J3"/>
<sequence length="124" mass="12609">MRAVKILVATMGVLIIAGMGLVIYGLMKSSEEMAKDGAVPEVAPAGLARPVPAPVPAPASPFDPVHLGEPAGSRIAHMTSDGHGRLLLGLTDGGRPDRVVVIDTASGRTLGVIGLEAAPTRSIQ</sequence>
<dbReference type="RefSeq" id="WP_153341592.1">
    <property type="nucleotide sequence ID" value="NZ_WIVE01000008.1"/>
</dbReference>
<dbReference type="Proteomes" id="UP000434582">
    <property type="component" value="Unassembled WGS sequence"/>
</dbReference>
<evidence type="ECO:0000256" key="1">
    <source>
        <dbReference type="SAM" id="Phobius"/>
    </source>
</evidence>
<protein>
    <submittedName>
        <fullName evidence="2">Uncharacterized protein</fullName>
    </submittedName>
</protein>
<feature type="transmembrane region" description="Helical" evidence="1">
    <location>
        <begin position="6"/>
        <end position="26"/>
    </location>
</feature>
<keyword evidence="1" id="KW-1133">Transmembrane helix</keyword>
<evidence type="ECO:0000313" key="3">
    <source>
        <dbReference type="Proteomes" id="UP000434582"/>
    </source>
</evidence>
<keyword evidence="3" id="KW-1185">Reference proteome</keyword>
<keyword evidence="1" id="KW-0812">Transmembrane</keyword>
<organism evidence="2 3">
    <name type="scientific">Roseospira navarrensis</name>
    <dbReference type="NCBI Taxonomy" id="140058"/>
    <lineage>
        <taxon>Bacteria</taxon>
        <taxon>Pseudomonadati</taxon>
        <taxon>Pseudomonadota</taxon>
        <taxon>Alphaproteobacteria</taxon>
        <taxon>Rhodospirillales</taxon>
        <taxon>Rhodospirillaceae</taxon>
        <taxon>Roseospira</taxon>
    </lineage>
</organism>
<accession>A0A7X2D2J3</accession>
<reference evidence="2 3" key="1">
    <citation type="submission" date="2019-10" db="EMBL/GenBank/DDBJ databases">
        <title>Draft whole-genome sequence of the purple nonsulfur photosynthetic bacterium Roseospira navarrensis DSM 15114.</title>
        <authorList>
            <person name="Kyndt J.A."/>
            <person name="Meyer T.E."/>
        </authorList>
    </citation>
    <scope>NUCLEOTIDE SEQUENCE [LARGE SCALE GENOMIC DNA]</scope>
    <source>
        <strain evidence="2 3">DSM 15114</strain>
    </source>
</reference>
<dbReference type="EMBL" id="WIVE01000008">
    <property type="protein sequence ID" value="MQX35766.1"/>
    <property type="molecule type" value="Genomic_DNA"/>
</dbReference>
<name>A0A7X2D2J3_9PROT</name>